<evidence type="ECO:0000256" key="11">
    <source>
        <dbReference type="ARBA" id="ARBA00022726"/>
    </source>
</evidence>
<comment type="pathway">
    <text evidence="4 12">Purine metabolism; AMP biosynthesis via salvage pathway; AMP from adenine: step 1/1.</text>
</comment>
<dbReference type="InterPro" id="IPR050054">
    <property type="entry name" value="UPRTase/APRTase"/>
</dbReference>
<comment type="caution">
    <text evidence="14">The sequence shown here is derived from an EMBL/GenBank/DDBJ whole genome shotgun (WGS) entry which is preliminary data.</text>
</comment>
<dbReference type="NCBIfam" id="TIGR01090">
    <property type="entry name" value="apt"/>
    <property type="match status" value="1"/>
</dbReference>
<comment type="subunit">
    <text evidence="6 12">Homodimer.</text>
</comment>
<comment type="subcellular location">
    <subcellularLocation>
        <location evidence="3 12">Cytoplasm</location>
    </subcellularLocation>
</comment>
<feature type="domain" description="Phosphoribosyltransferase" evidence="13">
    <location>
        <begin position="63"/>
        <end position="163"/>
    </location>
</feature>
<evidence type="ECO:0000313" key="15">
    <source>
        <dbReference type="Proteomes" id="UP000031599"/>
    </source>
</evidence>
<dbReference type="GO" id="GO:0016208">
    <property type="term" value="F:AMP binding"/>
    <property type="evidence" value="ECO:0007669"/>
    <property type="project" value="TreeGrafter"/>
</dbReference>
<evidence type="ECO:0000256" key="2">
    <source>
        <dbReference type="ARBA" id="ARBA00003968"/>
    </source>
</evidence>
<gene>
    <name evidence="12" type="primary">apt</name>
    <name evidence="14" type="ORF">DB30_01622</name>
</gene>
<dbReference type="AlphaFoldDB" id="A0A0C2CM21"/>
<comment type="catalytic activity">
    <reaction evidence="1 12">
        <text>AMP + diphosphate = 5-phospho-alpha-D-ribose 1-diphosphate + adenine</text>
        <dbReference type="Rhea" id="RHEA:16609"/>
        <dbReference type="ChEBI" id="CHEBI:16708"/>
        <dbReference type="ChEBI" id="CHEBI:33019"/>
        <dbReference type="ChEBI" id="CHEBI:58017"/>
        <dbReference type="ChEBI" id="CHEBI:456215"/>
        <dbReference type="EC" id="2.4.2.7"/>
    </reaction>
</comment>
<dbReference type="SUPFAM" id="SSF53271">
    <property type="entry name" value="PRTase-like"/>
    <property type="match status" value="1"/>
</dbReference>
<dbReference type="UniPathway" id="UPA00588">
    <property type="reaction ID" value="UER00646"/>
</dbReference>
<dbReference type="GO" id="GO:0003999">
    <property type="term" value="F:adenine phosphoribosyltransferase activity"/>
    <property type="evidence" value="ECO:0007669"/>
    <property type="project" value="UniProtKB-UniRule"/>
</dbReference>
<dbReference type="RefSeq" id="WP_052558013.1">
    <property type="nucleotide sequence ID" value="NZ_JMCC02000139.1"/>
</dbReference>
<evidence type="ECO:0000256" key="7">
    <source>
        <dbReference type="ARBA" id="ARBA00011893"/>
    </source>
</evidence>
<evidence type="ECO:0000259" key="13">
    <source>
        <dbReference type="Pfam" id="PF00156"/>
    </source>
</evidence>
<proteinExistence type="inferred from homology"/>
<keyword evidence="8 12" id="KW-0963">Cytoplasm</keyword>
<evidence type="ECO:0000256" key="1">
    <source>
        <dbReference type="ARBA" id="ARBA00000868"/>
    </source>
</evidence>
<dbReference type="PANTHER" id="PTHR32315:SF3">
    <property type="entry name" value="ADENINE PHOSPHORIBOSYLTRANSFERASE"/>
    <property type="match status" value="1"/>
</dbReference>
<reference evidence="14 15" key="1">
    <citation type="submission" date="2014-12" db="EMBL/GenBank/DDBJ databases">
        <title>Genome assembly of Enhygromyxa salina DSM 15201.</title>
        <authorList>
            <person name="Sharma G."/>
            <person name="Subramanian S."/>
        </authorList>
    </citation>
    <scope>NUCLEOTIDE SEQUENCE [LARGE SCALE GENOMIC DNA]</scope>
    <source>
        <strain evidence="14 15">DSM 15201</strain>
    </source>
</reference>
<dbReference type="Gene3D" id="3.40.50.2020">
    <property type="match status" value="1"/>
</dbReference>
<keyword evidence="10 12" id="KW-0808">Transferase</keyword>
<dbReference type="NCBIfam" id="NF002636">
    <property type="entry name" value="PRK02304.1-5"/>
    <property type="match status" value="1"/>
</dbReference>
<keyword evidence="11 12" id="KW-0660">Purine salvage</keyword>
<accession>A0A0C2CM21</accession>
<dbReference type="GO" id="GO:0002055">
    <property type="term" value="F:adenine binding"/>
    <property type="evidence" value="ECO:0007669"/>
    <property type="project" value="TreeGrafter"/>
</dbReference>
<dbReference type="EMBL" id="JMCC02000139">
    <property type="protein sequence ID" value="KIG12281.1"/>
    <property type="molecule type" value="Genomic_DNA"/>
</dbReference>
<dbReference type="Proteomes" id="UP000031599">
    <property type="component" value="Unassembled WGS sequence"/>
</dbReference>
<evidence type="ECO:0000256" key="6">
    <source>
        <dbReference type="ARBA" id="ARBA00011738"/>
    </source>
</evidence>
<dbReference type="PANTHER" id="PTHR32315">
    <property type="entry name" value="ADENINE PHOSPHORIBOSYLTRANSFERASE"/>
    <property type="match status" value="1"/>
</dbReference>
<comment type="similarity">
    <text evidence="5 12">Belongs to the purine/pyrimidine phosphoribosyltransferase family.</text>
</comment>
<evidence type="ECO:0000256" key="8">
    <source>
        <dbReference type="ARBA" id="ARBA00022490"/>
    </source>
</evidence>
<evidence type="ECO:0000256" key="10">
    <source>
        <dbReference type="ARBA" id="ARBA00022679"/>
    </source>
</evidence>
<organism evidence="14 15">
    <name type="scientific">Enhygromyxa salina</name>
    <dbReference type="NCBI Taxonomy" id="215803"/>
    <lineage>
        <taxon>Bacteria</taxon>
        <taxon>Pseudomonadati</taxon>
        <taxon>Myxococcota</taxon>
        <taxon>Polyangia</taxon>
        <taxon>Nannocystales</taxon>
        <taxon>Nannocystaceae</taxon>
        <taxon>Enhygromyxa</taxon>
    </lineage>
</organism>
<dbReference type="GO" id="GO:0006166">
    <property type="term" value="P:purine ribonucleoside salvage"/>
    <property type="evidence" value="ECO:0007669"/>
    <property type="project" value="UniProtKB-UniRule"/>
</dbReference>
<comment type="function">
    <text evidence="2 12">Catalyzes a salvage reaction resulting in the formation of AMP, that is energically less costly than de novo synthesis.</text>
</comment>
<evidence type="ECO:0000313" key="14">
    <source>
        <dbReference type="EMBL" id="KIG12281.1"/>
    </source>
</evidence>
<evidence type="ECO:0000256" key="9">
    <source>
        <dbReference type="ARBA" id="ARBA00022676"/>
    </source>
</evidence>
<dbReference type="EC" id="2.4.2.7" evidence="7 12"/>
<dbReference type="GO" id="GO:0044209">
    <property type="term" value="P:AMP salvage"/>
    <property type="evidence" value="ECO:0007669"/>
    <property type="project" value="UniProtKB-UniRule"/>
</dbReference>
<sequence length="191" mass="20412">MTETNTIEAIDPGDHARLLRELQAKVRAIPDFPSDGILFRDITPVLADPATFASAVDLHLHQIRDLIGSIDAIVGMEARGFWFGPILAHRLGIGFVPARKPGKLPAPTIAEDYALEYASNTLQLHADALSKGARVLIVDDLLATGGTAAAATALIERLGGKVVAQLFMIELLGLGGRARQGDVRVEAMLQF</sequence>
<dbReference type="CDD" id="cd06223">
    <property type="entry name" value="PRTases_typeI"/>
    <property type="match status" value="1"/>
</dbReference>
<dbReference type="InterPro" id="IPR000836">
    <property type="entry name" value="PRTase_dom"/>
</dbReference>
<dbReference type="InterPro" id="IPR029057">
    <property type="entry name" value="PRTase-like"/>
</dbReference>
<name>A0A0C2CM21_9BACT</name>
<evidence type="ECO:0000256" key="4">
    <source>
        <dbReference type="ARBA" id="ARBA00004659"/>
    </source>
</evidence>
<keyword evidence="9 12" id="KW-0328">Glycosyltransferase</keyword>
<dbReference type="GO" id="GO:0005737">
    <property type="term" value="C:cytoplasm"/>
    <property type="evidence" value="ECO:0007669"/>
    <property type="project" value="UniProtKB-SubCell"/>
</dbReference>
<dbReference type="NCBIfam" id="NF002634">
    <property type="entry name" value="PRK02304.1-3"/>
    <property type="match status" value="1"/>
</dbReference>
<dbReference type="HAMAP" id="MF_00004">
    <property type="entry name" value="Aden_phosphoribosyltr"/>
    <property type="match status" value="1"/>
</dbReference>
<dbReference type="FunFam" id="3.40.50.2020:FF:000004">
    <property type="entry name" value="Adenine phosphoribosyltransferase"/>
    <property type="match status" value="1"/>
</dbReference>
<evidence type="ECO:0000256" key="3">
    <source>
        <dbReference type="ARBA" id="ARBA00004496"/>
    </source>
</evidence>
<dbReference type="Pfam" id="PF00156">
    <property type="entry name" value="Pribosyltran"/>
    <property type="match status" value="1"/>
</dbReference>
<evidence type="ECO:0000256" key="5">
    <source>
        <dbReference type="ARBA" id="ARBA00008391"/>
    </source>
</evidence>
<protein>
    <recommendedName>
        <fullName evidence="7 12">Adenine phosphoribosyltransferase</fullName>
        <shortName evidence="12">APRT</shortName>
        <ecNumber evidence="7 12">2.4.2.7</ecNumber>
    </recommendedName>
</protein>
<evidence type="ECO:0000256" key="12">
    <source>
        <dbReference type="HAMAP-Rule" id="MF_00004"/>
    </source>
</evidence>
<dbReference type="GO" id="GO:0006168">
    <property type="term" value="P:adenine salvage"/>
    <property type="evidence" value="ECO:0007669"/>
    <property type="project" value="InterPro"/>
</dbReference>
<dbReference type="InterPro" id="IPR005764">
    <property type="entry name" value="Ade_phspho_trans"/>
</dbReference>